<evidence type="ECO:0000256" key="15">
    <source>
        <dbReference type="ARBA" id="ARBA00023306"/>
    </source>
</evidence>
<evidence type="ECO:0000256" key="17">
    <source>
        <dbReference type="ARBA" id="ARBA00032756"/>
    </source>
</evidence>
<keyword evidence="12" id="KW-0648">Protein biosynthesis</keyword>
<evidence type="ECO:0000256" key="3">
    <source>
        <dbReference type="ARBA" id="ARBA00004629"/>
    </source>
</evidence>
<reference evidence="24 25" key="1">
    <citation type="submission" date="2019-01" db="EMBL/GenBank/DDBJ databases">
        <title>Draft Genome and Complete Hox-Cluster Characterization of the Sterlet Sturgeon (Acipenser ruthenus).</title>
        <authorList>
            <person name="Wei Q."/>
        </authorList>
    </citation>
    <scope>NUCLEOTIDE SEQUENCE [LARGE SCALE GENOMIC DNA]</scope>
    <source>
        <strain evidence="24">WHYD16114868_AA</strain>
        <tissue evidence="24">Blood</tissue>
    </source>
</reference>
<dbReference type="Pfam" id="PF00735">
    <property type="entry name" value="Septin"/>
    <property type="match status" value="1"/>
</dbReference>
<evidence type="ECO:0000313" key="24">
    <source>
        <dbReference type="EMBL" id="RXM29563.1"/>
    </source>
</evidence>
<keyword evidence="7" id="KW-0132">Cell division</keyword>
<keyword evidence="13 22" id="KW-0175">Coiled coil</keyword>
<dbReference type="Gene3D" id="3.90.45.10">
    <property type="entry name" value="Peptide deformylase"/>
    <property type="match status" value="1"/>
</dbReference>
<evidence type="ECO:0000256" key="13">
    <source>
        <dbReference type="ARBA" id="ARBA00023054"/>
    </source>
</evidence>
<dbReference type="HAMAP" id="MF_00163">
    <property type="entry name" value="Pep_deformylase"/>
    <property type="match status" value="1"/>
</dbReference>
<dbReference type="Gene3D" id="3.40.50.720">
    <property type="entry name" value="NAD(P)-binding Rossmann-like Domain"/>
    <property type="match status" value="1"/>
</dbReference>
<evidence type="ECO:0000256" key="10">
    <source>
        <dbReference type="ARBA" id="ARBA00022801"/>
    </source>
</evidence>
<evidence type="ECO:0000256" key="9">
    <source>
        <dbReference type="ARBA" id="ARBA00022741"/>
    </source>
</evidence>
<evidence type="ECO:0000256" key="21">
    <source>
        <dbReference type="RuleBase" id="RU004560"/>
    </source>
</evidence>
<proteinExistence type="inferred from homology"/>
<dbReference type="GO" id="GO:0006412">
    <property type="term" value="P:translation"/>
    <property type="evidence" value="ECO:0007669"/>
    <property type="project" value="UniProtKB-KW"/>
</dbReference>
<dbReference type="Pfam" id="PF00106">
    <property type="entry name" value="adh_short"/>
    <property type="match status" value="1"/>
</dbReference>
<dbReference type="InterPro" id="IPR002347">
    <property type="entry name" value="SDR_fam"/>
</dbReference>
<dbReference type="GO" id="GO:0005525">
    <property type="term" value="F:GTP binding"/>
    <property type="evidence" value="ECO:0007669"/>
    <property type="project" value="UniProtKB-KW"/>
</dbReference>
<evidence type="ECO:0000256" key="20">
    <source>
        <dbReference type="ARBA" id="ARBA00072142"/>
    </source>
</evidence>
<evidence type="ECO:0000256" key="12">
    <source>
        <dbReference type="ARBA" id="ARBA00022917"/>
    </source>
</evidence>
<comment type="similarity">
    <text evidence="21">Belongs to the TRAFAC class TrmE-Era-EngA-EngB-Septin-like GTPase superfamily. Septin GTPase family.</text>
</comment>
<dbReference type="CDD" id="cd01850">
    <property type="entry name" value="CDC_Septin"/>
    <property type="match status" value="1"/>
</dbReference>
<evidence type="ECO:0000256" key="22">
    <source>
        <dbReference type="SAM" id="Coils"/>
    </source>
</evidence>
<organism evidence="24 25">
    <name type="scientific">Acipenser ruthenus</name>
    <name type="common">Sterlet sturgeon</name>
    <dbReference type="NCBI Taxonomy" id="7906"/>
    <lineage>
        <taxon>Eukaryota</taxon>
        <taxon>Metazoa</taxon>
        <taxon>Chordata</taxon>
        <taxon>Craniata</taxon>
        <taxon>Vertebrata</taxon>
        <taxon>Euteleostomi</taxon>
        <taxon>Actinopterygii</taxon>
        <taxon>Chondrostei</taxon>
        <taxon>Acipenseriformes</taxon>
        <taxon>Acipenseridae</taxon>
        <taxon>Acipenser</taxon>
    </lineage>
</organism>
<feature type="domain" description="Septin-type G" evidence="23">
    <location>
        <begin position="1"/>
        <end position="263"/>
    </location>
</feature>
<keyword evidence="16" id="KW-0137">Centromere</keyword>
<dbReference type="PROSITE" id="PS51719">
    <property type="entry name" value="G_SEPTIN"/>
    <property type="match status" value="1"/>
</dbReference>
<dbReference type="FunFam" id="3.90.45.10:FF:000003">
    <property type="entry name" value="Peptide deformylase"/>
    <property type="match status" value="1"/>
</dbReference>
<dbReference type="CDD" id="cd00487">
    <property type="entry name" value="Pep_deformylase"/>
    <property type="match status" value="1"/>
</dbReference>
<comment type="subcellular location">
    <subcellularLocation>
        <location evidence="3">Chromosome</location>
        <location evidence="3">Centromere</location>
        <location evidence="3">Kinetochore</location>
    </subcellularLocation>
    <subcellularLocation>
        <location evidence="2">Cleavage furrow</location>
    </subcellularLocation>
    <subcellularLocation>
        <location evidence="1">Midbody</location>
    </subcellularLocation>
</comment>
<protein>
    <recommendedName>
        <fullName evidence="20">Peptide deformylase, mitochondrial</fullName>
        <ecNumber evidence="5">3.5.1.88</ecNumber>
    </recommendedName>
    <alternativeName>
        <fullName evidence="17">Polypeptide deformylase</fullName>
    </alternativeName>
    <alternativeName>
        <fullName evidence="6">Septin-7</fullName>
    </alternativeName>
</protein>
<evidence type="ECO:0000256" key="5">
    <source>
        <dbReference type="ARBA" id="ARBA00012175"/>
    </source>
</evidence>
<feature type="coiled-coil region" evidence="22">
    <location>
        <begin position="283"/>
        <end position="368"/>
    </location>
</feature>
<dbReference type="Proteomes" id="UP000289886">
    <property type="component" value="Unassembled WGS sequence"/>
</dbReference>
<evidence type="ECO:0000256" key="2">
    <source>
        <dbReference type="ARBA" id="ARBA00004626"/>
    </source>
</evidence>
<accession>A0A444U2X9</accession>
<dbReference type="NCBIfam" id="NF001159">
    <property type="entry name" value="PRK00150.1-3"/>
    <property type="match status" value="1"/>
</dbReference>
<dbReference type="SUPFAM" id="SSF56420">
    <property type="entry name" value="Peptide deformylase"/>
    <property type="match status" value="1"/>
</dbReference>
<dbReference type="EMBL" id="SCEB01215439">
    <property type="protein sequence ID" value="RXM29563.1"/>
    <property type="molecule type" value="Genomic_DNA"/>
</dbReference>
<evidence type="ECO:0000256" key="8">
    <source>
        <dbReference type="ARBA" id="ARBA00022723"/>
    </source>
</evidence>
<gene>
    <name evidence="24" type="ORF">EOD39_0481</name>
</gene>
<evidence type="ECO:0000256" key="7">
    <source>
        <dbReference type="ARBA" id="ARBA00022618"/>
    </source>
</evidence>
<comment type="similarity">
    <text evidence="4">Belongs to the polypeptide deformylase family.</text>
</comment>
<dbReference type="Gene3D" id="3.40.50.300">
    <property type="entry name" value="P-loop containing nucleotide triphosphate hydrolases"/>
    <property type="match status" value="1"/>
</dbReference>
<dbReference type="PRINTS" id="PR01576">
    <property type="entry name" value="PDEFORMYLASE"/>
</dbReference>
<comment type="function">
    <text evidence="18">Removes the formyl group from the N-terminal Met of newly synthesized proteins.</text>
</comment>
<dbReference type="GO" id="GO:0046872">
    <property type="term" value="F:metal ion binding"/>
    <property type="evidence" value="ECO:0007669"/>
    <property type="project" value="UniProtKB-KW"/>
</dbReference>
<keyword evidence="10" id="KW-0378">Hydrolase</keyword>
<evidence type="ECO:0000256" key="19">
    <source>
        <dbReference type="ARBA" id="ARBA00048875"/>
    </source>
</evidence>
<dbReference type="GO" id="GO:0005856">
    <property type="term" value="C:cytoskeleton"/>
    <property type="evidence" value="ECO:0007669"/>
    <property type="project" value="UniProtKB-ARBA"/>
</dbReference>
<evidence type="ECO:0000313" key="25">
    <source>
        <dbReference type="Proteomes" id="UP000289886"/>
    </source>
</evidence>
<dbReference type="GO" id="GO:0005739">
    <property type="term" value="C:mitochondrion"/>
    <property type="evidence" value="ECO:0007669"/>
    <property type="project" value="UniProtKB-ARBA"/>
</dbReference>
<dbReference type="PANTHER" id="PTHR18884">
    <property type="entry name" value="SEPTIN"/>
    <property type="match status" value="1"/>
</dbReference>
<dbReference type="SUPFAM" id="SSF52540">
    <property type="entry name" value="P-loop containing nucleoside triphosphate hydrolases"/>
    <property type="match status" value="1"/>
</dbReference>
<comment type="caution">
    <text evidence="24">The sequence shown here is derived from an EMBL/GenBank/DDBJ whole genome shotgun (WGS) entry which is preliminary data.</text>
</comment>
<dbReference type="GO" id="GO:0030496">
    <property type="term" value="C:midbody"/>
    <property type="evidence" value="ECO:0007669"/>
    <property type="project" value="UniProtKB-SubCell"/>
</dbReference>
<dbReference type="FunFam" id="3.40.50.300:FF:000162">
    <property type="entry name" value="septin-7 isoform X1"/>
    <property type="match status" value="1"/>
</dbReference>
<keyword evidence="15" id="KW-0131">Cell cycle</keyword>
<keyword evidence="9 21" id="KW-0547">Nucleotide-binding</keyword>
<sequence length="794" mass="89588">MVVGESGLGKSTLINSLFLTELYSKDYPGPSQRIKKTVQVEQSKVLIKEGGVQLTLTIVDTPGFGDAVDNSNCWQPVINYIDSKCEDFLNAESRVNRRMMPDNRVHCCLYFIAPSGHGLKPLDIEFMKRLHDKVNVIPLIAKADTLTPEECQQFKKQIMKEIQEHKIKIYEFPDSEDDEDSKVIRKIKERMPLAVVGSNVVIEVNGKKVRGRQYPWGVAEVENGEHCDFTILRNMLIRTHMQDLKDVTNNVHYENYRSRKLAAVTCNGVDATKTKGQLTKSPLAQMEEERREHVTKMKKMETEMEQVFEMKVKEKKQKLKDSEAELERRHEQMKKNLEAQYKELEEKRKQYEEEKVSWEAQQRILEQQKLDASKSEKLLLVGNKAVLITGCDSGFGHALAKHLDKLGFTVFAGVLNAQGLGSEELRRSGSERLVVLQMDVTDTAQIEQAYLQVKFHIEKTGLWGIVNNAGVLEYVADGEILPMSIYKKCMAVNFFGAVKLSHTFLPLLRQANGEVPIPGFAAYGASKAALSRFSGVMRQELSKWGVKVATIQPGGFQTSICGTEEQWNYQQQQILSQLRPDAKEDYSEGHMGDPKKLLEDPVVAAIATKHQRSAVQHVCQVGDPVLRSKASPVDPVEICSPQVQKVIRTLIKVMRKLDCMGLSAPQIGVSLQVIALEFTERMLHENPLNAREIKGLAPFPLKIFVNPSVRILDSRTATFVEGCESVSGFSACVPRYHSVEISGLNERGEPVSWQTSGWPARIIQHEMDHLNGVLYIDKMDSKTFANVSWMELNE</sequence>
<dbReference type="InterPro" id="IPR016491">
    <property type="entry name" value="Septin"/>
</dbReference>
<evidence type="ECO:0000256" key="1">
    <source>
        <dbReference type="ARBA" id="ARBA00004214"/>
    </source>
</evidence>
<evidence type="ECO:0000256" key="18">
    <source>
        <dbReference type="ARBA" id="ARBA00037114"/>
    </source>
</evidence>
<name>A0A444U2X9_ACIRT</name>
<dbReference type="GO" id="GO:0000776">
    <property type="term" value="C:kinetochore"/>
    <property type="evidence" value="ECO:0007669"/>
    <property type="project" value="UniProtKB-KW"/>
</dbReference>
<dbReference type="InterPro" id="IPR027417">
    <property type="entry name" value="P-loop_NTPase"/>
</dbReference>
<evidence type="ECO:0000256" key="4">
    <source>
        <dbReference type="ARBA" id="ARBA00010759"/>
    </source>
</evidence>
<keyword evidence="8" id="KW-0479">Metal-binding</keyword>
<evidence type="ECO:0000256" key="6">
    <source>
        <dbReference type="ARBA" id="ARBA00018906"/>
    </source>
</evidence>
<evidence type="ECO:0000259" key="23">
    <source>
        <dbReference type="PROSITE" id="PS51719"/>
    </source>
</evidence>
<dbReference type="InterPro" id="IPR030379">
    <property type="entry name" value="G_SEPTIN_dom"/>
</dbReference>
<keyword evidence="11" id="KW-0995">Kinetochore</keyword>
<dbReference type="InterPro" id="IPR036821">
    <property type="entry name" value="Peptide_deformylase_sf"/>
</dbReference>
<comment type="catalytic activity">
    <reaction evidence="19">
        <text>N-terminal N-formyl-L-methionyl-[peptide] + H2O = N-terminal L-methionyl-[peptide] + formate</text>
        <dbReference type="Rhea" id="RHEA:24420"/>
        <dbReference type="Rhea" id="RHEA-COMP:10639"/>
        <dbReference type="Rhea" id="RHEA-COMP:10640"/>
        <dbReference type="ChEBI" id="CHEBI:15377"/>
        <dbReference type="ChEBI" id="CHEBI:15740"/>
        <dbReference type="ChEBI" id="CHEBI:49298"/>
        <dbReference type="ChEBI" id="CHEBI:64731"/>
        <dbReference type="EC" id="3.5.1.88"/>
    </reaction>
</comment>
<evidence type="ECO:0000256" key="14">
    <source>
        <dbReference type="ARBA" id="ARBA00023134"/>
    </source>
</evidence>
<dbReference type="GO" id="GO:0051301">
    <property type="term" value="P:cell division"/>
    <property type="evidence" value="ECO:0007669"/>
    <property type="project" value="UniProtKB-KW"/>
</dbReference>
<keyword evidence="25" id="KW-1185">Reference proteome</keyword>
<dbReference type="GO" id="GO:0032154">
    <property type="term" value="C:cleavage furrow"/>
    <property type="evidence" value="ECO:0007669"/>
    <property type="project" value="UniProtKB-SubCell"/>
</dbReference>
<keyword evidence="14 21" id="KW-0342">GTP-binding</keyword>
<evidence type="ECO:0000256" key="16">
    <source>
        <dbReference type="ARBA" id="ARBA00023328"/>
    </source>
</evidence>
<evidence type="ECO:0000256" key="11">
    <source>
        <dbReference type="ARBA" id="ARBA00022838"/>
    </source>
</evidence>
<dbReference type="Pfam" id="PF01327">
    <property type="entry name" value="Pep_deformylase"/>
    <property type="match status" value="1"/>
</dbReference>
<dbReference type="GO" id="GO:0042586">
    <property type="term" value="F:peptide deformylase activity"/>
    <property type="evidence" value="ECO:0007669"/>
    <property type="project" value="UniProtKB-EC"/>
</dbReference>
<dbReference type="AlphaFoldDB" id="A0A444U2X9"/>
<dbReference type="EC" id="3.5.1.88" evidence="5"/>
<dbReference type="InterPro" id="IPR023635">
    <property type="entry name" value="Peptide_deformylase"/>
</dbReference>
<dbReference type="InterPro" id="IPR036291">
    <property type="entry name" value="NAD(P)-bd_dom_sf"/>
</dbReference>
<dbReference type="SUPFAM" id="SSF51735">
    <property type="entry name" value="NAD(P)-binding Rossmann-fold domains"/>
    <property type="match status" value="1"/>
</dbReference>